<evidence type="ECO:0000313" key="1">
    <source>
        <dbReference type="EMBL" id="KAI8547309.1"/>
    </source>
</evidence>
<accession>A0ACC0N365</accession>
<gene>
    <name evidence="1" type="ORF">RHMOL_Rhmol07G0185000</name>
</gene>
<sequence>MSHSGEACEIENLEFKWGQKKTTGGKNGKVLCYESFTYDGVDYSLYDCVYMHSDEETKPCIVLDYHAYEEAIAGKCNVVCISKDSRNPQPPEQELQMADYVFYRTFDVGNRTISHKMDDKVAGLAVTFLFNRKEGERIGNVPKLDSDKKEEPLEFKTAKTEENSIDLVERGREDIKGSLVGKISLSDAKHACGAALYSNDVATTSGGQGSLAGAKATTYGMESDRNEMKKSKLPANHIEAEDYEKSSKDFCPSNNMPSKKSTVDGSVKFSESRSTNSKIAVCGNASKPLVTTITSSEKKPKVVSTKEFSGSDKGVKSAKDTGALDDRPSKKARVDCSVRLTENRNDIGVQRLSIDSDMNKGKELAAPLTSGRGSKAEVSSHWPDNDPKQKTNEKTTNLSNWKLLKVSVRNFQGQGRKTEGNTFEITQKPVNASRILHLSFGMSCYFFISQHWVSVVNISRQTIVI</sequence>
<comment type="caution">
    <text evidence="1">The sequence shown here is derived from an EMBL/GenBank/DDBJ whole genome shotgun (WGS) entry which is preliminary data.</text>
</comment>
<protein>
    <submittedName>
        <fullName evidence="1">Uncharacterized protein</fullName>
    </submittedName>
</protein>
<dbReference type="Proteomes" id="UP001062846">
    <property type="component" value="Chromosome 7"/>
</dbReference>
<dbReference type="EMBL" id="CM046394">
    <property type="protein sequence ID" value="KAI8547309.1"/>
    <property type="molecule type" value="Genomic_DNA"/>
</dbReference>
<reference evidence="1" key="1">
    <citation type="submission" date="2022-02" db="EMBL/GenBank/DDBJ databases">
        <title>Plant Genome Project.</title>
        <authorList>
            <person name="Zhang R.-G."/>
        </authorList>
    </citation>
    <scope>NUCLEOTIDE SEQUENCE</scope>
    <source>
        <strain evidence="1">AT1</strain>
    </source>
</reference>
<name>A0ACC0N365_RHOML</name>
<proteinExistence type="predicted"/>
<evidence type="ECO:0000313" key="2">
    <source>
        <dbReference type="Proteomes" id="UP001062846"/>
    </source>
</evidence>
<organism evidence="1 2">
    <name type="scientific">Rhododendron molle</name>
    <name type="common">Chinese azalea</name>
    <name type="synonym">Azalea mollis</name>
    <dbReference type="NCBI Taxonomy" id="49168"/>
    <lineage>
        <taxon>Eukaryota</taxon>
        <taxon>Viridiplantae</taxon>
        <taxon>Streptophyta</taxon>
        <taxon>Embryophyta</taxon>
        <taxon>Tracheophyta</taxon>
        <taxon>Spermatophyta</taxon>
        <taxon>Magnoliopsida</taxon>
        <taxon>eudicotyledons</taxon>
        <taxon>Gunneridae</taxon>
        <taxon>Pentapetalae</taxon>
        <taxon>asterids</taxon>
        <taxon>Ericales</taxon>
        <taxon>Ericaceae</taxon>
        <taxon>Ericoideae</taxon>
        <taxon>Rhodoreae</taxon>
        <taxon>Rhododendron</taxon>
    </lineage>
</organism>
<keyword evidence="2" id="KW-1185">Reference proteome</keyword>